<sequence>MKKISKFFMLFLVFTLIAACGAGCKKQDIYPSKPITFMIGFDPGTGADVSGRLLASLAEKDLGVSVNILNKPGTSGAVSYKEIMGYEPDGYTIVQGTLTLLTHDLMGTIDHSFRDMTPIMTYQTEASAILMSASAPFSSFGEMVSYAKEHPGEVTIATSSSGGVTNIIANAVANALGIEFNIIAGTGGGADCCTQCAGGHTNLAIGSFAESQAHIDAGNLIALGVTGSKRASVWPDVPTFAELGIEAANVEQIRGVFGPPDMKEEDVKILQDALMKAANSPEFLENVEKTGATSTVLDAKQTGETFETFEKIIAPILEN</sequence>
<evidence type="ECO:0000256" key="2">
    <source>
        <dbReference type="SAM" id="SignalP"/>
    </source>
</evidence>
<evidence type="ECO:0000256" key="1">
    <source>
        <dbReference type="ARBA" id="ARBA00006987"/>
    </source>
</evidence>
<dbReference type="PATRIC" id="fig|742734.4.peg.4757"/>
<dbReference type="Proteomes" id="UP000037392">
    <property type="component" value="Unassembled WGS sequence"/>
</dbReference>
<proteinExistence type="inferred from homology"/>
<dbReference type="OrthoDB" id="8880247at2"/>
<keyword evidence="2" id="KW-0732">Signal</keyword>
<comment type="similarity">
    <text evidence="1">Belongs to the UPF0065 (bug) family.</text>
</comment>
<dbReference type="InterPro" id="IPR005064">
    <property type="entry name" value="BUG"/>
</dbReference>
<reference evidence="3 4" key="1">
    <citation type="submission" date="2011-04" db="EMBL/GenBank/DDBJ databases">
        <title>The Genome Sequence of Clostridium citroniae WAL-19142.</title>
        <authorList>
            <consortium name="The Broad Institute Genome Sequencing Platform"/>
            <person name="Earl A."/>
            <person name="Ward D."/>
            <person name="Feldgarden M."/>
            <person name="Gevers D."/>
            <person name="Warren Y.A."/>
            <person name="Tyrrell K.L."/>
            <person name="Citron D.M."/>
            <person name="Goldstein E.J."/>
            <person name="Daigneault M."/>
            <person name="Allen-Vercoe E."/>
            <person name="Young S.K."/>
            <person name="Zeng Q."/>
            <person name="Gargeya S."/>
            <person name="Fitzgerald M."/>
            <person name="Haas B."/>
            <person name="Abouelleil A."/>
            <person name="Alvarado L."/>
            <person name="Arachchi H.M."/>
            <person name="Berlin A."/>
            <person name="Brown A."/>
            <person name="Chapman S.B."/>
            <person name="Chen Z."/>
            <person name="Dunbar C."/>
            <person name="Freedman E."/>
            <person name="Gearin G."/>
            <person name="Gellesch M."/>
            <person name="Goldberg J."/>
            <person name="Griggs A."/>
            <person name="Gujja S."/>
            <person name="Heilman E.R."/>
            <person name="Heiman D."/>
            <person name="Howarth C."/>
            <person name="Larson L."/>
            <person name="Lui A."/>
            <person name="MacDonald P.J."/>
            <person name="Mehta T."/>
            <person name="Montmayeur A."/>
            <person name="Murphy C."/>
            <person name="Neiman D."/>
            <person name="Pearson M."/>
            <person name="Priest M."/>
            <person name="Roberts A."/>
            <person name="Saif S."/>
            <person name="Shea T."/>
            <person name="Shenoy N."/>
            <person name="Sisk P."/>
            <person name="Stolte C."/>
            <person name="Sykes S."/>
            <person name="White J."/>
            <person name="Yandava C."/>
            <person name="Wortman J."/>
            <person name="Nusbaum C."/>
            <person name="Birren B."/>
        </authorList>
    </citation>
    <scope>NUCLEOTIDE SEQUENCE [LARGE SCALE GENOMIC DNA]</scope>
    <source>
        <strain evidence="3 4">WAL-19142</strain>
    </source>
</reference>
<dbReference type="CDD" id="cd07012">
    <property type="entry name" value="PBP2_Bug_TTT"/>
    <property type="match status" value="1"/>
</dbReference>
<dbReference type="PANTHER" id="PTHR42928">
    <property type="entry name" value="TRICARBOXYLATE-BINDING PROTEIN"/>
    <property type="match status" value="1"/>
</dbReference>
<evidence type="ECO:0000313" key="4">
    <source>
        <dbReference type="Proteomes" id="UP000037392"/>
    </source>
</evidence>
<dbReference type="PIRSF" id="PIRSF017082">
    <property type="entry name" value="YflP"/>
    <property type="match status" value="1"/>
</dbReference>
<name>A0A0J9BV48_9FIRM</name>
<dbReference type="Gene3D" id="3.40.190.150">
    <property type="entry name" value="Bordetella uptake gene, domain 1"/>
    <property type="match status" value="1"/>
</dbReference>
<dbReference type="AlphaFoldDB" id="A0A0J9BV48"/>
<evidence type="ECO:0000313" key="3">
    <source>
        <dbReference type="EMBL" id="KMW16001.1"/>
    </source>
</evidence>
<protein>
    <submittedName>
        <fullName evidence="3">Uncharacterized protein</fullName>
    </submittedName>
</protein>
<accession>A0A0J9BV48</accession>
<dbReference type="PROSITE" id="PS51257">
    <property type="entry name" value="PROKAR_LIPOPROTEIN"/>
    <property type="match status" value="1"/>
</dbReference>
<comment type="caution">
    <text evidence="3">The sequence shown here is derived from an EMBL/GenBank/DDBJ whole genome shotgun (WGS) entry which is preliminary data.</text>
</comment>
<dbReference type="GeneID" id="93163781"/>
<feature type="signal peptide" evidence="2">
    <location>
        <begin position="1"/>
        <end position="18"/>
    </location>
</feature>
<dbReference type="InterPro" id="IPR042100">
    <property type="entry name" value="Bug_dom1"/>
</dbReference>
<dbReference type="EMBL" id="ADLK01000032">
    <property type="protein sequence ID" value="KMW16001.1"/>
    <property type="molecule type" value="Genomic_DNA"/>
</dbReference>
<dbReference type="Pfam" id="PF03401">
    <property type="entry name" value="TctC"/>
    <property type="match status" value="1"/>
</dbReference>
<organism evidence="3 4">
    <name type="scientific">[Clostridium] citroniae WAL-19142</name>
    <dbReference type="NCBI Taxonomy" id="742734"/>
    <lineage>
        <taxon>Bacteria</taxon>
        <taxon>Bacillati</taxon>
        <taxon>Bacillota</taxon>
        <taxon>Clostridia</taxon>
        <taxon>Lachnospirales</taxon>
        <taxon>Lachnospiraceae</taxon>
        <taxon>Enterocloster</taxon>
    </lineage>
</organism>
<dbReference type="Gene3D" id="3.40.190.10">
    <property type="entry name" value="Periplasmic binding protein-like II"/>
    <property type="match status" value="1"/>
</dbReference>
<dbReference type="RefSeq" id="WP_048930730.1">
    <property type="nucleotide sequence ID" value="NZ_KQ235882.1"/>
</dbReference>
<gene>
    <name evidence="3" type="ORF">HMPREF9470_04439</name>
</gene>
<feature type="chain" id="PRO_5039135910" evidence="2">
    <location>
        <begin position="19"/>
        <end position="319"/>
    </location>
</feature>
<dbReference type="PANTHER" id="PTHR42928:SF5">
    <property type="entry name" value="BLR1237 PROTEIN"/>
    <property type="match status" value="1"/>
</dbReference>